<proteinExistence type="predicted"/>
<comment type="caution">
    <text evidence="1">The sequence shown here is derived from an EMBL/GenBank/DDBJ whole genome shotgun (WGS) entry which is preliminary data.</text>
</comment>
<name>A0ABW3VSB0_9PSEU</name>
<accession>A0ABW3VSB0</accession>
<evidence type="ECO:0000313" key="2">
    <source>
        <dbReference type="Proteomes" id="UP001597182"/>
    </source>
</evidence>
<sequence>MSTPVARSVRGAHVLITSAVDGLAHDVEESEALVGHGRYVAMCGAVVLSASLAAPTGRVCRACAALRCPDFSEEVGERRPARAARRAQSRWLAVCSVIMRGTLRHQAVA</sequence>
<organism evidence="1 2">
    <name type="scientific">Pseudonocardia benzenivorans</name>
    <dbReference type="NCBI Taxonomy" id="228005"/>
    <lineage>
        <taxon>Bacteria</taxon>
        <taxon>Bacillati</taxon>
        <taxon>Actinomycetota</taxon>
        <taxon>Actinomycetes</taxon>
        <taxon>Pseudonocardiales</taxon>
        <taxon>Pseudonocardiaceae</taxon>
        <taxon>Pseudonocardia</taxon>
    </lineage>
</organism>
<keyword evidence="2" id="KW-1185">Reference proteome</keyword>
<dbReference type="Proteomes" id="UP001597182">
    <property type="component" value="Unassembled WGS sequence"/>
</dbReference>
<evidence type="ECO:0000313" key="1">
    <source>
        <dbReference type="EMBL" id="MFD1238074.1"/>
    </source>
</evidence>
<dbReference type="RefSeq" id="WP_379653410.1">
    <property type="nucleotide sequence ID" value="NZ_JBHTMB010000331.1"/>
</dbReference>
<dbReference type="EMBL" id="JBHTMB010000331">
    <property type="protein sequence ID" value="MFD1238074.1"/>
    <property type="molecule type" value="Genomic_DNA"/>
</dbReference>
<protein>
    <submittedName>
        <fullName evidence="1">Uncharacterized protein</fullName>
    </submittedName>
</protein>
<gene>
    <name evidence="1" type="ORF">ACFQ34_32755</name>
</gene>
<reference evidence="2" key="1">
    <citation type="journal article" date="2019" name="Int. J. Syst. Evol. Microbiol.">
        <title>The Global Catalogue of Microorganisms (GCM) 10K type strain sequencing project: providing services to taxonomists for standard genome sequencing and annotation.</title>
        <authorList>
            <consortium name="The Broad Institute Genomics Platform"/>
            <consortium name="The Broad Institute Genome Sequencing Center for Infectious Disease"/>
            <person name="Wu L."/>
            <person name="Ma J."/>
        </authorList>
    </citation>
    <scope>NUCLEOTIDE SEQUENCE [LARGE SCALE GENOMIC DNA]</scope>
    <source>
        <strain evidence="2">CCUG 49018</strain>
    </source>
</reference>